<dbReference type="Gene3D" id="1.10.238.10">
    <property type="entry name" value="EF-hand"/>
    <property type="match status" value="1"/>
</dbReference>
<dbReference type="PROSITE" id="PS00019">
    <property type="entry name" value="ACTININ_1"/>
    <property type="match status" value="1"/>
</dbReference>
<feature type="domain" description="Calponin-homology (CH)" evidence="10">
    <location>
        <begin position="254"/>
        <end position="359"/>
    </location>
</feature>
<dbReference type="GO" id="GO:0030056">
    <property type="term" value="C:hemidesmosome"/>
    <property type="evidence" value="ECO:0007669"/>
    <property type="project" value="TreeGrafter"/>
</dbReference>
<dbReference type="GO" id="GO:0005737">
    <property type="term" value="C:cytoplasm"/>
    <property type="evidence" value="ECO:0007669"/>
    <property type="project" value="TreeGrafter"/>
</dbReference>
<dbReference type="CDD" id="cd21189">
    <property type="entry name" value="CH_PLEC-like_rpt2"/>
    <property type="match status" value="1"/>
</dbReference>
<dbReference type="InterPro" id="IPR036534">
    <property type="entry name" value="GAR_dom_sf"/>
</dbReference>
<dbReference type="Gene3D" id="2.30.30.40">
    <property type="entry name" value="SH3 Domains"/>
    <property type="match status" value="1"/>
</dbReference>
<dbReference type="FunFam" id="3.30.920.20:FF:000001">
    <property type="entry name" value="Microtubule-actin cross-linking factor 1"/>
    <property type="match status" value="1"/>
</dbReference>
<protein>
    <submittedName>
        <fullName evidence="13">Microtubule-actin cross-linking factor 1-like isoform X28</fullName>
    </submittedName>
</protein>
<dbReference type="InterPro" id="IPR036872">
    <property type="entry name" value="CH_dom_sf"/>
</dbReference>
<feature type="coiled-coil region" evidence="8">
    <location>
        <begin position="1108"/>
        <end position="1135"/>
    </location>
</feature>
<feature type="coiled-coil region" evidence="8">
    <location>
        <begin position="1484"/>
        <end position="1515"/>
    </location>
</feature>
<feature type="coiled-coil region" evidence="8">
    <location>
        <begin position="1038"/>
        <end position="1065"/>
    </location>
</feature>
<dbReference type="InterPro" id="IPR001715">
    <property type="entry name" value="CH_dom"/>
</dbReference>
<dbReference type="EMBL" id="NCKU01000475">
    <property type="protein sequence ID" value="RWS15384.1"/>
    <property type="molecule type" value="Genomic_DNA"/>
</dbReference>
<dbReference type="InterPro" id="IPR001589">
    <property type="entry name" value="Actinin_actin-bd_CS"/>
</dbReference>
<feature type="region of interest" description="Disordered" evidence="9">
    <location>
        <begin position="3106"/>
        <end position="3146"/>
    </location>
</feature>
<dbReference type="Pfam" id="PF21020">
    <property type="entry name" value="Spectrin_4"/>
    <property type="match status" value="1"/>
</dbReference>
<dbReference type="Gene3D" id="1.20.58.1060">
    <property type="match status" value="1"/>
</dbReference>
<dbReference type="FunFam" id="1.20.58.60:FF:000040">
    <property type="entry name" value="Short stop, isoform N"/>
    <property type="match status" value="1"/>
</dbReference>
<dbReference type="Pfam" id="PF13499">
    <property type="entry name" value="EF-hand_7"/>
    <property type="match status" value="1"/>
</dbReference>
<dbReference type="InterPro" id="IPR018247">
    <property type="entry name" value="EF_Hand_1_Ca_BS"/>
</dbReference>
<dbReference type="Pfam" id="PF02187">
    <property type="entry name" value="GAS2"/>
    <property type="match status" value="1"/>
</dbReference>
<dbReference type="PROSITE" id="PS00020">
    <property type="entry name" value="ACTININ_2"/>
    <property type="match status" value="1"/>
</dbReference>
<dbReference type="Proteomes" id="UP000285301">
    <property type="component" value="Unassembled WGS sequence"/>
</dbReference>
<dbReference type="CDD" id="cd21188">
    <property type="entry name" value="CH_PLEC-like_rpt1"/>
    <property type="match status" value="1"/>
</dbReference>
<dbReference type="Pfam" id="PF17902">
    <property type="entry name" value="SH3_10"/>
    <property type="match status" value="1"/>
</dbReference>
<dbReference type="Pfam" id="PF00435">
    <property type="entry name" value="Spectrin"/>
    <property type="match status" value="14"/>
</dbReference>
<dbReference type="EMBL" id="NCKU01000474">
    <property type="protein sequence ID" value="RWS15385.1"/>
    <property type="molecule type" value="Genomic_DNA"/>
</dbReference>
<dbReference type="InterPro" id="IPR041615">
    <property type="entry name" value="Desmoplakin_SH3"/>
</dbReference>
<evidence type="ECO:0000313" key="14">
    <source>
        <dbReference type="EMBL" id="RWS15385.1"/>
    </source>
</evidence>
<dbReference type="SUPFAM" id="SSF46966">
    <property type="entry name" value="Spectrin repeat"/>
    <property type="match status" value="18"/>
</dbReference>
<evidence type="ECO:0000256" key="7">
    <source>
        <dbReference type="ARBA" id="ARBA00023212"/>
    </source>
</evidence>
<dbReference type="InterPro" id="IPR043197">
    <property type="entry name" value="Plakin"/>
</dbReference>
<dbReference type="OrthoDB" id="2250192at2759"/>
<feature type="domain" description="EF-hand" evidence="11">
    <location>
        <begin position="3238"/>
        <end position="3273"/>
    </location>
</feature>
<dbReference type="InterPro" id="IPR002017">
    <property type="entry name" value="Spectrin_repeat"/>
</dbReference>
<dbReference type="PROSITE" id="PS50222">
    <property type="entry name" value="EF_HAND_2"/>
    <property type="match status" value="2"/>
</dbReference>
<evidence type="ECO:0000259" key="12">
    <source>
        <dbReference type="PROSITE" id="PS51460"/>
    </source>
</evidence>
<feature type="coiled-coil region" evidence="8">
    <location>
        <begin position="481"/>
        <end position="522"/>
    </location>
</feature>
<dbReference type="FunFam" id="1.20.58.60:FF:000001">
    <property type="entry name" value="Microtubule-actin cross-linking factor 1"/>
    <property type="match status" value="4"/>
</dbReference>
<organism evidence="13 15">
    <name type="scientific">Dinothrombium tinctorium</name>
    <dbReference type="NCBI Taxonomy" id="1965070"/>
    <lineage>
        <taxon>Eukaryota</taxon>
        <taxon>Metazoa</taxon>
        <taxon>Ecdysozoa</taxon>
        <taxon>Arthropoda</taxon>
        <taxon>Chelicerata</taxon>
        <taxon>Arachnida</taxon>
        <taxon>Acari</taxon>
        <taxon>Acariformes</taxon>
        <taxon>Trombidiformes</taxon>
        <taxon>Prostigmata</taxon>
        <taxon>Anystina</taxon>
        <taxon>Parasitengona</taxon>
        <taxon>Trombidioidea</taxon>
        <taxon>Trombidiidae</taxon>
        <taxon>Dinothrombium</taxon>
    </lineage>
</organism>
<dbReference type="FunFam" id="1.10.418.10:FF:000048">
    <property type="entry name" value="Short stop, isoform B"/>
    <property type="match status" value="1"/>
</dbReference>
<dbReference type="SUPFAM" id="SSF143575">
    <property type="entry name" value="GAS2 domain-like"/>
    <property type="match status" value="1"/>
</dbReference>
<dbReference type="SMART" id="SM00054">
    <property type="entry name" value="EFh"/>
    <property type="match status" value="2"/>
</dbReference>
<dbReference type="CDD" id="cd00051">
    <property type="entry name" value="EFh"/>
    <property type="match status" value="1"/>
</dbReference>
<evidence type="ECO:0000256" key="3">
    <source>
        <dbReference type="ARBA" id="ARBA00022553"/>
    </source>
</evidence>
<dbReference type="Gene3D" id="3.30.920.20">
    <property type="entry name" value="Gas2-like domain"/>
    <property type="match status" value="1"/>
</dbReference>
<accession>A0A3S3PM13</accession>
<keyword evidence="2" id="KW-0963">Cytoplasm</keyword>
<comment type="caution">
    <text evidence="13">The sequence shown here is derived from an EMBL/GenBank/DDBJ whole genome shotgun (WGS) entry which is preliminary data.</text>
</comment>
<dbReference type="InterPro" id="IPR011992">
    <property type="entry name" value="EF-hand-dom_pair"/>
</dbReference>
<feature type="domain" description="EF-hand" evidence="11">
    <location>
        <begin position="3202"/>
        <end position="3237"/>
    </location>
</feature>
<dbReference type="Gene3D" id="1.10.418.10">
    <property type="entry name" value="Calponin-like domain"/>
    <property type="match status" value="2"/>
</dbReference>
<feature type="coiled-coil region" evidence="8">
    <location>
        <begin position="2464"/>
        <end position="2498"/>
    </location>
</feature>
<dbReference type="PANTHER" id="PTHR23169:SF23">
    <property type="entry name" value="SHORT STOP, ISOFORM H"/>
    <property type="match status" value="1"/>
</dbReference>
<dbReference type="GO" id="GO:0005886">
    <property type="term" value="C:plasma membrane"/>
    <property type="evidence" value="ECO:0007669"/>
    <property type="project" value="UniProtKB-SubCell"/>
</dbReference>
<dbReference type="PANTHER" id="PTHR23169">
    <property type="entry name" value="ENVOPLAKIN"/>
    <property type="match status" value="1"/>
</dbReference>
<feature type="domain" description="Calponin-homology (CH)" evidence="10">
    <location>
        <begin position="38"/>
        <end position="141"/>
    </location>
</feature>
<feature type="compositionally biased region" description="Polar residues" evidence="9">
    <location>
        <begin position="3496"/>
        <end position="3505"/>
    </location>
</feature>
<keyword evidence="4" id="KW-0677">Repeat</keyword>
<sequence length="3511" mass="407750">MDGQVIHILNPNEIEGLADPSLQQYECSLYREKDERDAIQKKTFTKWVNKHLIKAGKRVVDMFEDLKDGINLIALLEVLSGELLPRERGRMRVHMLQNVQMALNFLKYKKIKLVNIRAEDIVDGNPKLTLGLIWTIILHFQRLTYKVVPYLWNIVQKQCSREKDDADNIPDPGERQLATTRYAYDASDSMSKYYQSKTHMASASQESNELYRSSHSRSGLKTIHTQRVVRKTTTVTCGERKETISDIIQHDDSVTFKEALLKWAQRTTEGYPGVNVKDFTSSWRDGLAFNAIIHRNRPDLLDYRSCRTRTARENLEIAFHVAERDLGVTRLLDPEDVDTNRPDEKSLITYISSLYELFPEPPSRNPLLDDEKQQRIEEYKDACSRLLLWIRESTTRFNDRSFPNTIQEMKMVQKEHHRFRTEELPPKLHEKQRLAHAYKEAVRIAQSLDSLIHIEHELSSDNVEILWNRMLTAHQERDQAIIEEILRLEKMQRLAEKLLREIKQCDVKLDDIEMKIKEEERRVQRLNPLDAKFNCDQIEADLKIEENRIKDMFVDVQVLREGRYHKATELHNRVQQLHQRWSNIKLDFQTRVLEPLAAKRAEALRKPLTEEELIKTKSEFKFIHECIEWVQQKLKHLESLDYGHDLPSVKSRLEQQKIEHRTIDDFQTNVDKCEHRRHQFEREEAEIYSRMLNRLRKSYSELVVMSNKRLSDLETLLEFVQLASEEMKWLNEKEEVEVSRDWSAKNLDLVALESHHQQIISEMERREPHFNSVQDRGESLIRQRHPATKCIENLMAVMQSQWSWILQLINCLEIHLRHASDYHQYFNEARECDQWLSSVEKRLNTTYSKQTFTIEEGETLLREMSQLKEDISRYGQIVNELLERSKTIVPLKQRKLPLPRPMKVQSACMIKHATTTISRDETVTLYDNSTKTKWRVKTASGAEVQAPGVCFVIPPPDSEAIETGDSLKKRYEALVALWAKKQHKLRQNMIFATLKIVKSWDLKTYASMDPNQRNSIINALEEDIEKLVREGPPDDPGSKRLQEEMKALRKKFAEFEARLREEENEKSLKTLMAKFLDSATPIYDFLSEKERILKQRVNNPIPRERDSLENLVLQHKEFEIDLQSYESRVEEMKEHFHNIPKKSPNVQSKYESIIETWDRIWNLSNLYIERLKTVEVALIDIEDCTQIVSSLEIRLVALDDVPSEEVALKRVRNDVKDIQSEINKNHGLFDQLNVNSSKVRKIVEKTRPKQTSHSDVTRLEEDVKALTRRWETLQNQVSERLRGIDTCSDLLHSYRSRLDQERPWLSQMAAKMRTLMTTKESNAASRLYETLAERKPSIEDTCAAGHRFIREAKLYEMQCKTFTESLEKVHPSLDASVSRIGRRASGAEIVQQEIDNLNQEYTSLLESVRHHVLEEAFSTAEKWLSDVEDMVANQKPPSADYNMAKTQLHEQKALKNMILDRQSSMVSLESMTRDLMTNLDYSDRNQTERQLTNITNRYETLLTNAQNRLQQLEDIVPVAKQFSEKYSVLNEWLETGERKLNSMSTIPTDQERIRQRMSEHRILHQDIIGHKHDFEMLTEIAHNLMSLVGDDEAQSVVDKLSEITDRYAKLVEDSERLGTMLSESHEGLAAFVLNFEDIVSWIDEVDSRLDRLRVLSIYLDKLHQQHDELSDINDEVSSHRRQVEDVIATGHEIIKHASGSEAIQGREKLDALQAKYSDLVYRAREKLKLAQDALPIAEKFHTAHDNLNHWMDEAETMLKSSMTQSLSVQETTIQRLASEIPKCRSLLEQINHLGPQLAQVSPGQGAATIDSFLHRANRRFDAICDQIQRKAERIDALKQKNLEVINDIEELINWFRDAERQVLEAEQIRPNPEFIALLLKEQKLLCEDVNSQKSRVRDVISNAKKSMRESPSEDLAHIRDKCEELKDLSNHVSQLCADRLSTLEQALPLAEHFFEAHTDLVQWLDEVESEVEMLGTPGLNPLQIQRQQDRTRVLLQSVAEHKSLVDKLNKTGINLLKLCPESEGYKIRQILDADNKRYNDLRNILRQMQNALEEALQATSQFSDKLDGMLSALSNTADQLKNAEPIAAYPERIHEQIVDNKAIIDDLGKRSNTLETVKQAAKDVIAKAGRSDEPAIQELRKKLSRLNDLWDMVQATAKNRGKTLEEAYELAKKFWDQLNCVMKELKDLQDTLNAQEPPAVEPSALEQQQGALQEIKQEIEVTKPEVEECRKTGKNLMQICGEPDKPEVKKHIDDLDNAWETVTGLFYKREQNLIDAMEKAMNFHDMMRRVLDFLSSAEDKFASLGPIASDIEAVKVQIHQLKDFKNEVDPHMVEIESLNRQAQELMERTTPQQARAIREPIQEINRRWDDLLKRIVDRQNELENALLRLGQFQHALNEFLAWIAKTEKSLDEVKPVFGDPHVIEVELAKHKVLMNDIHAHQTSIDTLNRAGRLLIDSDRGSEDASATQRKLDNLNSRWNQLQQKAAQRQLELEELLKEAQLFYQEIQDLLMWLQDVDAQLVSSKPVGGLPETARDQLNKFMELYNEIDANRHKVESTLQQGQDYVRRSPEGSTMGLQHSLKTLKQRWENILNRANDRKIKLEIALREATEFHEAMQEFVDWLTSAEKYLSSLQPVSRVMENVVRQVEEHKAFQNDVTTHRETLLNLDKKGTHLKYFSQKQDVILIKNLLISVQHRWERLVSKTAERSRQLDHGYKEAKEFHDSWSDLMSWLTEAEKQLEAIQSIGNEPSRIKQYLSKHKEFQRSLGAKQSTYDATMKIGRALKDKAPKVDIPILQDMMDELKNKWSAVCAKSVDRQRRLEEALLFSGQFKDAIQALIDWLDKAKAHLSLDNLHGDLDTVTSLVDQHRGFQEDLQNRGKNLNSVHKTANDLLSSATAEDAALIREQISSLDSKWEEVSRLSQLKEQKLQEALRQAEKLHKSVHALLEWLSDAEMKLRFAGPLPEDEATTRQQIAEHESFMREMQQQEINKDSTIALAQEILSKCHPDAVSVIRHWITIIQSRWEEVANWAKQREQKLRDHLRSLRNILDLLEELLAWLIGAEAALLAAESEPLPDDIPSIERLIDEHQKFIDDMTKRQPDVDKVAKAFSSKRQTPQQPPTKGKDIGKKGLPPRTSTPIKGHQEPEIRNPRARELLDKWRSVWLLAMERMRRLQDKLDYLHEVDRVKNFDFDEWRRRFLSWNANKKARVMDFFRKIDSDNDGKVTQAEFIEGFLKSKFPTSRLEMEKVAPIFDRNSDGYIDHKEYLDTLRPDRDRPKTEAEIIQDVVQRLVAKCTCLHRYKVFQVGEGKYRFGESQKLRLVRILRSTVMVRVGGGWVSLDEFLLKNDPCRAKGRTNVELREQFVLAEGVSQSMTPFISKMQSNKNKMQTTVHLPTMGPITKKKPSEACLCPVHIDLAIQQVILALPKPILEVNQDQEVDLPLDVTTSGSRPGSRPSSRPPSRAASDLSTESLDGYQQRKTKTNKYNLTPTGMKRTPSFGRTTPSTNGNRERWH</sequence>
<evidence type="ECO:0000256" key="2">
    <source>
        <dbReference type="ARBA" id="ARBA00022490"/>
    </source>
</evidence>
<dbReference type="GO" id="GO:0031122">
    <property type="term" value="P:cytoplasmic microtubule organization"/>
    <property type="evidence" value="ECO:0007669"/>
    <property type="project" value="TreeGrafter"/>
</dbReference>
<dbReference type="InterPro" id="IPR049538">
    <property type="entry name" value="PCN-like_spectrin-like_rpt"/>
</dbReference>
<evidence type="ECO:0000256" key="1">
    <source>
        <dbReference type="ARBA" id="ARBA00004245"/>
    </source>
</evidence>
<dbReference type="GO" id="GO:0005509">
    <property type="term" value="F:calcium ion binding"/>
    <property type="evidence" value="ECO:0007669"/>
    <property type="project" value="InterPro"/>
</dbReference>
<dbReference type="GO" id="GO:0045104">
    <property type="term" value="P:intermediate filament cytoskeleton organization"/>
    <property type="evidence" value="ECO:0007669"/>
    <property type="project" value="InterPro"/>
</dbReference>
<comment type="subcellular location">
    <subcellularLocation>
        <location evidence="1">Cytoplasm</location>
        <location evidence="1">Cytoskeleton</location>
    </subcellularLocation>
</comment>
<dbReference type="PROSITE" id="PS51460">
    <property type="entry name" value="GAR"/>
    <property type="match status" value="1"/>
</dbReference>
<dbReference type="Pfam" id="PF21019">
    <property type="entry name" value="Spectrin_3"/>
    <property type="match status" value="1"/>
</dbReference>
<reference evidence="13 15" key="1">
    <citation type="journal article" date="2018" name="Gigascience">
        <title>Genomes of trombidid mites reveal novel predicted allergens and laterally-transferred genes associated with secondary metabolism.</title>
        <authorList>
            <person name="Dong X."/>
            <person name="Chaisiri K."/>
            <person name="Xia D."/>
            <person name="Armstrong S.D."/>
            <person name="Fang Y."/>
            <person name="Donnelly M.J."/>
            <person name="Kadowaki T."/>
            <person name="McGarry J.W."/>
            <person name="Darby A.C."/>
            <person name="Makepeace B.L."/>
        </authorList>
    </citation>
    <scope>NUCLEOTIDE SEQUENCE [LARGE SCALE GENOMIC DNA]</scope>
    <source>
        <strain evidence="13">UoL-WK</strain>
    </source>
</reference>
<dbReference type="SMART" id="SM00243">
    <property type="entry name" value="GAS2"/>
    <property type="match status" value="1"/>
</dbReference>
<dbReference type="STRING" id="1965070.A0A3S3PM13"/>
<evidence type="ECO:0000259" key="10">
    <source>
        <dbReference type="PROSITE" id="PS50021"/>
    </source>
</evidence>
<dbReference type="InterPro" id="IPR003108">
    <property type="entry name" value="GAR_dom"/>
</dbReference>
<keyword evidence="3" id="KW-0597">Phosphoprotein</keyword>
<reference evidence="13" key="2">
    <citation type="submission" date="2018-11" db="EMBL/GenBank/DDBJ databases">
        <title>Trombidioid mite genomics.</title>
        <authorList>
            <person name="Dong X."/>
        </authorList>
    </citation>
    <scope>NUCLEOTIDE SEQUENCE</scope>
    <source>
        <strain evidence="13">UoL-WK</strain>
    </source>
</reference>
<dbReference type="Gene3D" id="1.20.58.60">
    <property type="match status" value="19"/>
</dbReference>
<keyword evidence="8" id="KW-0175">Coiled coil</keyword>
<keyword evidence="7" id="KW-0206">Cytoskeleton</keyword>
<evidence type="ECO:0000259" key="11">
    <source>
        <dbReference type="PROSITE" id="PS50222"/>
    </source>
</evidence>
<evidence type="ECO:0000256" key="6">
    <source>
        <dbReference type="ARBA" id="ARBA00023203"/>
    </source>
</evidence>
<keyword evidence="6" id="KW-0009">Actin-binding</keyword>
<dbReference type="GO" id="GO:0005882">
    <property type="term" value="C:intermediate filament"/>
    <property type="evidence" value="ECO:0007669"/>
    <property type="project" value="TreeGrafter"/>
</dbReference>
<dbReference type="SUPFAM" id="SSF47473">
    <property type="entry name" value="EF-hand"/>
    <property type="match status" value="1"/>
</dbReference>
<feature type="compositionally biased region" description="Low complexity" evidence="9">
    <location>
        <begin position="3445"/>
        <end position="3463"/>
    </location>
</feature>
<dbReference type="FunFam" id="1.20.58.60:FF:000039">
    <property type="entry name" value="Short stop, isoform N"/>
    <property type="match status" value="1"/>
</dbReference>
<feature type="region of interest" description="Disordered" evidence="9">
    <location>
        <begin position="3440"/>
        <end position="3511"/>
    </location>
</feature>
<evidence type="ECO:0000313" key="13">
    <source>
        <dbReference type="EMBL" id="RWS15384.1"/>
    </source>
</evidence>
<evidence type="ECO:0000313" key="15">
    <source>
        <dbReference type="Proteomes" id="UP000285301"/>
    </source>
</evidence>
<evidence type="ECO:0000256" key="4">
    <source>
        <dbReference type="ARBA" id="ARBA00022737"/>
    </source>
</evidence>
<dbReference type="SMART" id="SM00150">
    <property type="entry name" value="SPEC"/>
    <property type="match status" value="22"/>
</dbReference>
<dbReference type="InterPro" id="IPR018159">
    <property type="entry name" value="Spectrin/alpha-actinin"/>
</dbReference>
<evidence type="ECO:0000256" key="8">
    <source>
        <dbReference type="SAM" id="Coils"/>
    </source>
</evidence>
<dbReference type="SMART" id="SM00033">
    <property type="entry name" value="CH"/>
    <property type="match status" value="2"/>
</dbReference>
<dbReference type="GO" id="GO:0005198">
    <property type="term" value="F:structural molecule activity"/>
    <property type="evidence" value="ECO:0007669"/>
    <property type="project" value="TreeGrafter"/>
</dbReference>
<feature type="coiled-coil region" evidence="8">
    <location>
        <begin position="2031"/>
        <end position="2065"/>
    </location>
</feature>
<dbReference type="GO" id="GO:0042060">
    <property type="term" value="P:wound healing"/>
    <property type="evidence" value="ECO:0007669"/>
    <property type="project" value="TreeGrafter"/>
</dbReference>
<dbReference type="Pfam" id="PF00307">
    <property type="entry name" value="CH"/>
    <property type="match status" value="2"/>
</dbReference>
<evidence type="ECO:0000256" key="5">
    <source>
        <dbReference type="ARBA" id="ARBA00022837"/>
    </source>
</evidence>
<keyword evidence="15" id="KW-1185">Reference proteome</keyword>
<gene>
    <name evidence="13" type="ORF">B4U79_04287</name>
    <name evidence="14" type="ORF">B4U79_04782</name>
</gene>
<evidence type="ECO:0000256" key="9">
    <source>
        <dbReference type="SAM" id="MobiDB-lite"/>
    </source>
</evidence>
<dbReference type="FunFam" id="1.20.58.60:FF:000030">
    <property type="entry name" value="Short stop, isoform K"/>
    <property type="match status" value="1"/>
</dbReference>
<name>A0A3S3PM13_9ACAR</name>
<dbReference type="SUPFAM" id="SSF47576">
    <property type="entry name" value="Calponin-homology domain, CH-domain"/>
    <property type="match status" value="1"/>
</dbReference>
<feature type="domain" description="GAR" evidence="12">
    <location>
        <begin position="3276"/>
        <end position="3348"/>
    </location>
</feature>
<dbReference type="FunFam" id="1.10.418.10:FF:000022">
    <property type="entry name" value="Short stop, isoform K"/>
    <property type="match status" value="1"/>
</dbReference>
<keyword evidence="5" id="KW-0106">Calcium</keyword>
<dbReference type="GO" id="GO:0008017">
    <property type="term" value="F:microtubule binding"/>
    <property type="evidence" value="ECO:0007669"/>
    <property type="project" value="InterPro"/>
</dbReference>
<dbReference type="PROSITE" id="PS00018">
    <property type="entry name" value="EF_HAND_1"/>
    <property type="match status" value="2"/>
</dbReference>
<dbReference type="PROSITE" id="PS50021">
    <property type="entry name" value="CH"/>
    <property type="match status" value="2"/>
</dbReference>
<proteinExistence type="predicted"/>
<dbReference type="InterPro" id="IPR002048">
    <property type="entry name" value="EF_hand_dom"/>
</dbReference>
<dbReference type="CDD" id="cd00176">
    <property type="entry name" value="SPEC"/>
    <property type="match status" value="12"/>
</dbReference>
<dbReference type="GO" id="GO:0003779">
    <property type="term" value="F:actin binding"/>
    <property type="evidence" value="ECO:0007669"/>
    <property type="project" value="UniProtKB-KW"/>
</dbReference>